<dbReference type="Gene3D" id="2.120.10.30">
    <property type="entry name" value="TolB, C-terminal domain"/>
    <property type="match status" value="1"/>
</dbReference>
<gene>
    <name evidence="2" type="ORF">ACFS25_14550</name>
</gene>
<proteinExistence type="predicted"/>
<sequence>MSLQIAHASSLPNGFSENRLATGLDPTSMEFAPDGRLFVTEKPGRVRIIKNGTLLSTPFLTLSVNNNDERGLQSITFDPDFANNQYVYVYYAVSTSPVHNRVSRFKANGDIADPNSETVLLELDNLQASIHNGGAMFFSLGKLFITTGENGVSDNAQSFSSLLGKVLRINPDGSIPTDNPFYNTASGKYRAIWALGFRNPFKATVQPGTGRIFICDVGGGSYEEINEGFAGKNYGWPSIEGYRTNQIAPYNYQEPFYAYDHFAGCAITGGAFYNPATSQFPSSYVGKFFFNDYCNGYIKTLDVNGGAVADFATGINRAIAVKVGPDGSLYYLARGGLGGGSVEDNTSSNQGEVWRVQYSGSNVPTISAQPINQISPVGGAVTFTVGGSGTGLSYQWQRNGNNISGATASSYTYSPVSQGDNGAIFRVIVTNSSGNVTSNGATLTVTSNQYPTARILSPSDGTLYRAGDVITFSGSATDPEDGNLPASGIQWVIEFHHDEHTHPGPTPVLAGDGKSGYFTIPTIGETSYNVWYRIYMTVTDSQGGSSSTYVEVRPIVVALSLTTDPSGLQVNINGQPHTMPFHQSYVSGMSLQLDAPTTQTLNGTTYTFLSWTPSISADGQITVPNDNSVYTANYAAPGSLRDPENPANAVAGLDYSYYEGDWGNLPDFTVLPALKTGVINAPSLSVRQRDQSYGLRFTGYVSVPTDGVYTFYTSSDDGSKLLI</sequence>
<dbReference type="InterPro" id="IPR011658">
    <property type="entry name" value="PA14_dom"/>
</dbReference>
<dbReference type="Pfam" id="PF07691">
    <property type="entry name" value="PA14"/>
    <property type="match status" value="1"/>
</dbReference>
<evidence type="ECO:0000259" key="1">
    <source>
        <dbReference type="PROSITE" id="PS51820"/>
    </source>
</evidence>
<dbReference type="InterPro" id="IPR037524">
    <property type="entry name" value="PA14/GLEYA"/>
</dbReference>
<name>A0ABW6AKK0_9BACT</name>
<evidence type="ECO:0000313" key="3">
    <source>
        <dbReference type="Proteomes" id="UP001597512"/>
    </source>
</evidence>
<evidence type="ECO:0000313" key="2">
    <source>
        <dbReference type="EMBL" id="MFD2935013.1"/>
    </source>
</evidence>
<dbReference type="InterPro" id="IPR036179">
    <property type="entry name" value="Ig-like_dom_sf"/>
</dbReference>
<dbReference type="PANTHER" id="PTHR19328:SF75">
    <property type="entry name" value="ALDOSE SUGAR DEHYDROGENASE YLII"/>
    <property type="match status" value="1"/>
</dbReference>
<dbReference type="SUPFAM" id="SSF56988">
    <property type="entry name" value="Anthrax protective antigen"/>
    <property type="match status" value="1"/>
</dbReference>
<keyword evidence="3" id="KW-1185">Reference proteome</keyword>
<dbReference type="Proteomes" id="UP001597512">
    <property type="component" value="Unassembled WGS sequence"/>
</dbReference>
<protein>
    <submittedName>
        <fullName evidence="2">PQQ-dependent sugar dehydrogenase</fullName>
    </submittedName>
</protein>
<feature type="domain" description="PA14" evidence="1">
    <location>
        <begin position="648"/>
        <end position="723"/>
    </location>
</feature>
<comment type="caution">
    <text evidence="2">The sequence shown here is derived from an EMBL/GenBank/DDBJ whole genome shotgun (WGS) entry which is preliminary data.</text>
</comment>
<feature type="non-terminal residue" evidence="2">
    <location>
        <position position="723"/>
    </location>
</feature>
<dbReference type="Pfam" id="PF07995">
    <property type="entry name" value="GSDH"/>
    <property type="match status" value="1"/>
</dbReference>
<dbReference type="InterPro" id="IPR013783">
    <property type="entry name" value="Ig-like_fold"/>
</dbReference>
<dbReference type="InterPro" id="IPR011042">
    <property type="entry name" value="6-blade_b-propeller_TolB-like"/>
</dbReference>
<dbReference type="EMBL" id="JBHUOM010000010">
    <property type="protein sequence ID" value="MFD2935013.1"/>
    <property type="molecule type" value="Genomic_DNA"/>
</dbReference>
<accession>A0ABW6AKK0</accession>
<organism evidence="2 3">
    <name type="scientific">Spirosoma flavum</name>
    <dbReference type="NCBI Taxonomy" id="2048557"/>
    <lineage>
        <taxon>Bacteria</taxon>
        <taxon>Pseudomonadati</taxon>
        <taxon>Bacteroidota</taxon>
        <taxon>Cytophagia</taxon>
        <taxon>Cytophagales</taxon>
        <taxon>Cytophagaceae</taxon>
        <taxon>Spirosoma</taxon>
    </lineage>
</organism>
<dbReference type="InterPro" id="IPR011041">
    <property type="entry name" value="Quinoprot_gluc/sorb_DH_b-prop"/>
</dbReference>
<dbReference type="PANTHER" id="PTHR19328">
    <property type="entry name" value="HEDGEHOG-INTERACTING PROTEIN"/>
    <property type="match status" value="1"/>
</dbReference>
<dbReference type="Gene3D" id="2.60.40.10">
    <property type="entry name" value="Immunoglobulins"/>
    <property type="match status" value="2"/>
</dbReference>
<dbReference type="SUPFAM" id="SSF48726">
    <property type="entry name" value="Immunoglobulin"/>
    <property type="match status" value="1"/>
</dbReference>
<dbReference type="InterPro" id="IPR012938">
    <property type="entry name" value="Glc/Sorbosone_DH"/>
</dbReference>
<dbReference type="PROSITE" id="PS51820">
    <property type="entry name" value="PA14"/>
    <property type="match status" value="1"/>
</dbReference>
<reference evidence="3" key="1">
    <citation type="journal article" date="2019" name="Int. J. Syst. Evol. Microbiol.">
        <title>The Global Catalogue of Microorganisms (GCM) 10K type strain sequencing project: providing services to taxonomists for standard genome sequencing and annotation.</title>
        <authorList>
            <consortium name="The Broad Institute Genomics Platform"/>
            <consortium name="The Broad Institute Genome Sequencing Center for Infectious Disease"/>
            <person name="Wu L."/>
            <person name="Ma J."/>
        </authorList>
    </citation>
    <scope>NUCLEOTIDE SEQUENCE [LARGE SCALE GENOMIC DNA]</scope>
    <source>
        <strain evidence="3">KCTC 52490</strain>
    </source>
</reference>
<dbReference type="RefSeq" id="WP_381502126.1">
    <property type="nucleotide sequence ID" value="NZ_JBHUOM010000010.1"/>
</dbReference>
<dbReference type="SUPFAM" id="SSF50952">
    <property type="entry name" value="Soluble quinoprotein glucose dehydrogenase"/>
    <property type="match status" value="1"/>
</dbReference>